<evidence type="ECO:0008006" key="4">
    <source>
        <dbReference type="Google" id="ProtNLM"/>
    </source>
</evidence>
<protein>
    <recommendedName>
        <fullName evidence="4">Secreted protein</fullName>
    </recommendedName>
</protein>
<organism evidence="2 3">
    <name type="scientific">Cirrhinus molitorella</name>
    <name type="common">mud carp</name>
    <dbReference type="NCBI Taxonomy" id="172907"/>
    <lineage>
        <taxon>Eukaryota</taxon>
        <taxon>Metazoa</taxon>
        <taxon>Chordata</taxon>
        <taxon>Craniata</taxon>
        <taxon>Vertebrata</taxon>
        <taxon>Euteleostomi</taxon>
        <taxon>Actinopterygii</taxon>
        <taxon>Neopterygii</taxon>
        <taxon>Teleostei</taxon>
        <taxon>Ostariophysi</taxon>
        <taxon>Cypriniformes</taxon>
        <taxon>Cyprinidae</taxon>
        <taxon>Labeoninae</taxon>
        <taxon>Labeonini</taxon>
        <taxon>Cirrhinus</taxon>
    </lineage>
</organism>
<accession>A0AA88PA69</accession>
<evidence type="ECO:0000313" key="2">
    <source>
        <dbReference type="EMBL" id="KAK2881686.1"/>
    </source>
</evidence>
<name>A0AA88PA69_9TELE</name>
<dbReference type="AlphaFoldDB" id="A0AA88PA69"/>
<evidence type="ECO:0000313" key="3">
    <source>
        <dbReference type="Proteomes" id="UP001187343"/>
    </source>
</evidence>
<proteinExistence type="predicted"/>
<sequence length="119" mass="13272">MCLIILLMPSDAAHGDYVEFTMLGCDTGFNVTLQKGLLLWQQGSCSQTVRVWTGSVTHDLCGCSCCQSARGAGLYHANEITAQERKQQERKCIPASEQWRFVKSRTFQTHRANGLLNDC</sequence>
<reference evidence="2" key="1">
    <citation type="submission" date="2023-08" db="EMBL/GenBank/DDBJ databases">
        <title>Chromosome-level Genome Assembly of mud carp (Cirrhinus molitorella).</title>
        <authorList>
            <person name="Liu H."/>
        </authorList>
    </citation>
    <scope>NUCLEOTIDE SEQUENCE</scope>
    <source>
        <strain evidence="2">Prfri</strain>
        <tissue evidence="2">Muscle</tissue>
    </source>
</reference>
<evidence type="ECO:0000256" key="1">
    <source>
        <dbReference type="SAM" id="SignalP"/>
    </source>
</evidence>
<gene>
    <name evidence="2" type="ORF">Q8A67_018954</name>
</gene>
<keyword evidence="1" id="KW-0732">Signal</keyword>
<dbReference type="EMBL" id="JAUYZG010000018">
    <property type="protein sequence ID" value="KAK2881686.1"/>
    <property type="molecule type" value="Genomic_DNA"/>
</dbReference>
<feature type="signal peptide" evidence="1">
    <location>
        <begin position="1"/>
        <end position="15"/>
    </location>
</feature>
<feature type="chain" id="PRO_5041642337" description="Secreted protein" evidence="1">
    <location>
        <begin position="16"/>
        <end position="119"/>
    </location>
</feature>
<dbReference type="Proteomes" id="UP001187343">
    <property type="component" value="Unassembled WGS sequence"/>
</dbReference>
<keyword evidence="3" id="KW-1185">Reference proteome</keyword>
<comment type="caution">
    <text evidence="2">The sequence shown here is derived from an EMBL/GenBank/DDBJ whole genome shotgun (WGS) entry which is preliminary data.</text>
</comment>